<evidence type="ECO:0000313" key="4">
    <source>
        <dbReference type="Proteomes" id="UP000196877"/>
    </source>
</evidence>
<dbReference type="GeneID" id="92855074"/>
<dbReference type="SUPFAM" id="SSF51206">
    <property type="entry name" value="cAMP-binding domain-like"/>
    <property type="match status" value="1"/>
</dbReference>
<gene>
    <name evidence="3" type="ORF">S101395_04264</name>
</gene>
<keyword evidence="1" id="KW-0010">Activator</keyword>
<dbReference type="SMART" id="SM00100">
    <property type="entry name" value="cNMP"/>
    <property type="match status" value="1"/>
</dbReference>
<proteinExistence type="predicted"/>
<dbReference type="RefSeq" id="WP_006639075.1">
    <property type="nucleotide sequence ID" value="NZ_CABJEH010000006.1"/>
</dbReference>
<evidence type="ECO:0000259" key="2">
    <source>
        <dbReference type="PROSITE" id="PS50042"/>
    </source>
</evidence>
<organism evidence="3 4">
    <name type="scientific">Bacillus sonorensis</name>
    <dbReference type="NCBI Taxonomy" id="119858"/>
    <lineage>
        <taxon>Bacteria</taxon>
        <taxon>Bacillati</taxon>
        <taxon>Bacillota</taxon>
        <taxon>Bacilli</taxon>
        <taxon>Bacillales</taxon>
        <taxon>Bacillaceae</taxon>
        <taxon>Bacillus</taxon>
    </lineage>
</organism>
<dbReference type="Gene3D" id="2.60.120.10">
    <property type="entry name" value="Jelly Rolls"/>
    <property type="match status" value="1"/>
</dbReference>
<dbReference type="InterPro" id="IPR018490">
    <property type="entry name" value="cNMP-bd_dom_sf"/>
</dbReference>
<feature type="domain" description="Cyclic nucleotide-binding" evidence="2">
    <location>
        <begin position="10"/>
        <end position="116"/>
    </location>
</feature>
<name>A0ABM6LMW9_9BACI</name>
<dbReference type="InterPro" id="IPR014710">
    <property type="entry name" value="RmlC-like_jellyroll"/>
</dbReference>
<dbReference type="Proteomes" id="UP000196877">
    <property type="component" value="Chromosome"/>
</dbReference>
<dbReference type="EMBL" id="CP021920">
    <property type="protein sequence ID" value="ASB90766.1"/>
    <property type="molecule type" value="Genomic_DNA"/>
</dbReference>
<sequence length="142" mass="16293">MKIIQDSQLLETILYKYRFENMFDRIENIPFRLQQYEPGEIILHEGSDMESLLFLVEGKLKVTSSVETGKSLLLRFSYPLSVIGDIELISGVPVQSQIEAVGECLLVGLSFQYIRRHEIDNPKLLHTLLRLCKSPSKGPERL</sequence>
<dbReference type="Pfam" id="PF00027">
    <property type="entry name" value="cNMP_binding"/>
    <property type="match status" value="1"/>
</dbReference>
<evidence type="ECO:0000313" key="3">
    <source>
        <dbReference type="EMBL" id="ASB90766.1"/>
    </source>
</evidence>
<dbReference type="PROSITE" id="PS50042">
    <property type="entry name" value="CNMP_BINDING_3"/>
    <property type="match status" value="1"/>
</dbReference>
<dbReference type="CDD" id="cd00038">
    <property type="entry name" value="CAP_ED"/>
    <property type="match status" value="1"/>
</dbReference>
<reference evidence="3 4" key="1">
    <citation type="submission" date="2017-06" db="EMBL/GenBank/DDBJ databases">
        <title>Genome sequence of Bacillus sonorensis strain SRCM101395.</title>
        <authorList>
            <person name="Cho S.H."/>
        </authorList>
    </citation>
    <scope>NUCLEOTIDE SEQUENCE [LARGE SCALE GENOMIC DNA]</scope>
    <source>
        <strain evidence="3 4">SRCM101395</strain>
    </source>
</reference>
<protein>
    <recommendedName>
        <fullName evidence="2">Cyclic nucleotide-binding domain-containing protein</fullName>
    </recommendedName>
</protein>
<dbReference type="InterPro" id="IPR000595">
    <property type="entry name" value="cNMP-bd_dom"/>
</dbReference>
<keyword evidence="4" id="KW-1185">Reference proteome</keyword>
<accession>A0ABM6LMW9</accession>
<evidence type="ECO:0000256" key="1">
    <source>
        <dbReference type="ARBA" id="ARBA00023159"/>
    </source>
</evidence>